<sequence>MLAEAGILPRRPASITTPPRTLNGKRLFKALERLADACRRDDEDPAARRLPLTVLWHIGQIAIAQGRPAEPPHPGSRLESILQQYGAEPSSDLRTSGLWEVVSRGELWEVDPSAFHAGRASGTRAVGEVSLTPAATALFGDSETRGRAVAVLSTALPDDIDRAKFLAEVGLAGYDSAAGVLDDEETVRPEPGDQGPARRRKVSIDRIIRSSAVAEKVKRLHRHRCQVCDIRLVTRRGFYSEAAHIRGLGRPHEGLDQIDNMLCLCPNHHVQFDGFAIFVDNDLVVRWTADGKKIGKLRLHAEHPIGRENLRHHRRFCGRAD</sequence>
<protein>
    <submittedName>
        <fullName evidence="4">Uncharacterized protein</fullName>
    </submittedName>
</protein>
<evidence type="ECO:0000259" key="2">
    <source>
        <dbReference type="Pfam" id="PF13391"/>
    </source>
</evidence>
<gene>
    <name evidence="4" type="ORF">B5D80_00205</name>
</gene>
<evidence type="ECO:0000313" key="5">
    <source>
        <dbReference type="Proteomes" id="UP000197174"/>
    </source>
</evidence>
<name>A0A246RU64_9ACTN</name>
<keyword evidence="5" id="KW-1185">Reference proteome</keyword>
<dbReference type="CDD" id="cd00085">
    <property type="entry name" value="HNHc"/>
    <property type="match status" value="1"/>
</dbReference>
<feature type="domain" description="ScoMcrA-like DNA sulfur-binding" evidence="3">
    <location>
        <begin position="30"/>
        <end position="173"/>
    </location>
</feature>
<feature type="domain" description="HNH nuclease" evidence="2">
    <location>
        <begin position="225"/>
        <end position="280"/>
    </location>
</feature>
<dbReference type="InterPro" id="IPR058813">
    <property type="entry name" value="DNA-SBD_ScoMcrA"/>
</dbReference>
<dbReference type="InterPro" id="IPR003615">
    <property type="entry name" value="HNH_nuc"/>
</dbReference>
<feature type="region of interest" description="Disordered" evidence="1">
    <location>
        <begin position="1"/>
        <end position="21"/>
    </location>
</feature>
<evidence type="ECO:0000256" key="1">
    <source>
        <dbReference type="SAM" id="MobiDB-lite"/>
    </source>
</evidence>
<dbReference type="Proteomes" id="UP000197174">
    <property type="component" value="Unassembled WGS sequence"/>
</dbReference>
<dbReference type="Pfam" id="PF13391">
    <property type="entry name" value="HNH_2"/>
    <property type="match status" value="1"/>
</dbReference>
<dbReference type="EMBL" id="MZMV01000001">
    <property type="protein sequence ID" value="OWV13789.1"/>
    <property type="molecule type" value="Genomic_DNA"/>
</dbReference>
<dbReference type="AlphaFoldDB" id="A0A246RU64"/>
<dbReference type="OrthoDB" id="4464809at2"/>
<proteinExistence type="predicted"/>
<reference evidence="4 5" key="1">
    <citation type="submission" date="2017-03" db="EMBL/GenBank/DDBJ databases">
        <title>Whole genome sequence of Micromonospora wenchangensis, isolated from mangrove soil.</title>
        <authorList>
            <person name="Yang H."/>
        </authorList>
    </citation>
    <scope>NUCLEOTIDE SEQUENCE [LARGE SCALE GENOMIC DNA]</scope>
    <source>
        <strain evidence="4 5">CCTCC AA 2012002</strain>
    </source>
</reference>
<organism evidence="4 5">
    <name type="scientific">Micromonospora wenchangensis</name>
    <dbReference type="NCBI Taxonomy" id="1185415"/>
    <lineage>
        <taxon>Bacteria</taxon>
        <taxon>Bacillati</taxon>
        <taxon>Actinomycetota</taxon>
        <taxon>Actinomycetes</taxon>
        <taxon>Micromonosporales</taxon>
        <taxon>Micromonosporaceae</taxon>
        <taxon>Micromonospora</taxon>
    </lineage>
</organism>
<evidence type="ECO:0000259" key="3">
    <source>
        <dbReference type="Pfam" id="PF26340"/>
    </source>
</evidence>
<evidence type="ECO:0000313" key="4">
    <source>
        <dbReference type="EMBL" id="OWV13789.1"/>
    </source>
</evidence>
<accession>A0A246RU64</accession>
<dbReference type="Pfam" id="PF26340">
    <property type="entry name" value="DNA-SBD_ScoMcrA"/>
    <property type="match status" value="1"/>
</dbReference>
<comment type="caution">
    <text evidence="4">The sequence shown here is derived from an EMBL/GenBank/DDBJ whole genome shotgun (WGS) entry which is preliminary data.</text>
</comment>